<protein>
    <submittedName>
        <fullName evidence="3">Uncharacterized protein</fullName>
    </submittedName>
</protein>
<organism evidence="3 4">
    <name type="scientific">Granulicella aggregans</name>
    <dbReference type="NCBI Taxonomy" id="474949"/>
    <lineage>
        <taxon>Bacteria</taxon>
        <taxon>Pseudomonadati</taxon>
        <taxon>Acidobacteriota</taxon>
        <taxon>Terriglobia</taxon>
        <taxon>Terriglobales</taxon>
        <taxon>Acidobacteriaceae</taxon>
        <taxon>Granulicella</taxon>
    </lineage>
</organism>
<evidence type="ECO:0000313" key="4">
    <source>
        <dbReference type="Proteomes" id="UP000540989"/>
    </source>
</evidence>
<keyword evidence="2" id="KW-0732">Signal</keyword>
<accession>A0A7W7ZD28</accession>
<feature type="region of interest" description="Disordered" evidence="1">
    <location>
        <begin position="24"/>
        <end position="101"/>
    </location>
</feature>
<dbReference type="Proteomes" id="UP000540989">
    <property type="component" value="Unassembled WGS sequence"/>
</dbReference>
<sequence>MNMRNALSAVALTAGILLSSNAVQAQYQQGPPPPPPGAYGPGGWDAPPSEWADDIHRRGFHDGIEGARKDYENHRRPDVNNRDEFRHPNVPRGARRDYRDGFRRGYDVGVHHMMGGGGPR</sequence>
<dbReference type="AlphaFoldDB" id="A0A7W7ZD28"/>
<keyword evidence="4" id="KW-1185">Reference proteome</keyword>
<proteinExistence type="predicted"/>
<dbReference type="RefSeq" id="WP_184216768.1">
    <property type="nucleotide sequence ID" value="NZ_JACHIP010000003.1"/>
</dbReference>
<evidence type="ECO:0000313" key="3">
    <source>
        <dbReference type="EMBL" id="MBB5057699.1"/>
    </source>
</evidence>
<gene>
    <name evidence="3" type="ORF">HDF16_002405</name>
</gene>
<reference evidence="3 4" key="1">
    <citation type="submission" date="2020-08" db="EMBL/GenBank/DDBJ databases">
        <title>Genomic Encyclopedia of Type Strains, Phase IV (KMG-V): Genome sequencing to study the core and pangenomes of soil and plant-associated prokaryotes.</title>
        <authorList>
            <person name="Whitman W."/>
        </authorList>
    </citation>
    <scope>NUCLEOTIDE SEQUENCE [LARGE SCALE GENOMIC DNA]</scope>
    <source>
        <strain evidence="3 4">M8UP14</strain>
    </source>
</reference>
<name>A0A7W7ZD28_9BACT</name>
<feature type="compositionally biased region" description="Basic and acidic residues" evidence="1">
    <location>
        <begin position="53"/>
        <end position="87"/>
    </location>
</feature>
<comment type="caution">
    <text evidence="3">The sequence shown here is derived from an EMBL/GenBank/DDBJ whole genome shotgun (WGS) entry which is preliminary data.</text>
</comment>
<evidence type="ECO:0000256" key="1">
    <source>
        <dbReference type="SAM" id="MobiDB-lite"/>
    </source>
</evidence>
<dbReference type="EMBL" id="JACHIP010000003">
    <property type="protein sequence ID" value="MBB5057699.1"/>
    <property type="molecule type" value="Genomic_DNA"/>
</dbReference>
<feature type="signal peptide" evidence="2">
    <location>
        <begin position="1"/>
        <end position="25"/>
    </location>
</feature>
<feature type="chain" id="PRO_5030731976" evidence="2">
    <location>
        <begin position="26"/>
        <end position="120"/>
    </location>
</feature>
<evidence type="ECO:0000256" key="2">
    <source>
        <dbReference type="SAM" id="SignalP"/>
    </source>
</evidence>